<evidence type="ECO:0000313" key="1">
    <source>
        <dbReference type="EMBL" id="CRL07537.1"/>
    </source>
</evidence>
<sequence length="79" mass="9605">MFQINRKHQEISKSSFTPFNHRPLYLTLFVESSLRRQMQVLLRKEYLVRKESSIIRALMKSRAFFMQILTYISYAQCKQ</sequence>
<organism evidence="1 2">
    <name type="scientific">Clunio marinus</name>
    <dbReference type="NCBI Taxonomy" id="568069"/>
    <lineage>
        <taxon>Eukaryota</taxon>
        <taxon>Metazoa</taxon>
        <taxon>Ecdysozoa</taxon>
        <taxon>Arthropoda</taxon>
        <taxon>Hexapoda</taxon>
        <taxon>Insecta</taxon>
        <taxon>Pterygota</taxon>
        <taxon>Neoptera</taxon>
        <taxon>Endopterygota</taxon>
        <taxon>Diptera</taxon>
        <taxon>Nematocera</taxon>
        <taxon>Chironomoidea</taxon>
        <taxon>Chironomidae</taxon>
        <taxon>Clunio</taxon>
    </lineage>
</organism>
<name>A0A1J1J956_9DIPT</name>
<keyword evidence="2" id="KW-1185">Reference proteome</keyword>
<accession>A0A1J1J956</accession>
<dbReference type="EMBL" id="CVRI01000072">
    <property type="protein sequence ID" value="CRL07537.1"/>
    <property type="molecule type" value="Genomic_DNA"/>
</dbReference>
<reference evidence="1 2" key="1">
    <citation type="submission" date="2015-04" db="EMBL/GenBank/DDBJ databases">
        <authorList>
            <person name="Syromyatnikov M.Y."/>
            <person name="Popov V.N."/>
        </authorList>
    </citation>
    <scope>NUCLEOTIDE SEQUENCE [LARGE SCALE GENOMIC DNA]</scope>
</reference>
<evidence type="ECO:0000313" key="2">
    <source>
        <dbReference type="Proteomes" id="UP000183832"/>
    </source>
</evidence>
<proteinExistence type="predicted"/>
<dbReference type="Proteomes" id="UP000183832">
    <property type="component" value="Unassembled WGS sequence"/>
</dbReference>
<dbReference type="AlphaFoldDB" id="A0A1J1J956"/>
<protein>
    <submittedName>
        <fullName evidence="1">CLUMA_CG020502, isoform A</fullName>
    </submittedName>
</protein>
<gene>
    <name evidence="1" type="ORF">CLUMA_CG020502</name>
</gene>